<dbReference type="CDD" id="cd11524">
    <property type="entry name" value="SYLF"/>
    <property type="match status" value="1"/>
</dbReference>
<dbReference type="PANTHER" id="PTHR15629">
    <property type="entry name" value="SH3YL1 PROTEIN"/>
    <property type="match status" value="1"/>
</dbReference>
<dbReference type="Proteomes" id="UP001497392">
    <property type="component" value="Unassembled WGS sequence"/>
</dbReference>
<dbReference type="Pfam" id="PF04366">
    <property type="entry name" value="Ysc84"/>
    <property type="match status" value="1"/>
</dbReference>
<feature type="domain" description="Ysc84 actin-binding" evidence="1">
    <location>
        <begin position="89"/>
        <end position="217"/>
    </location>
</feature>
<reference evidence="2 3" key="1">
    <citation type="submission" date="2024-06" db="EMBL/GenBank/DDBJ databases">
        <authorList>
            <person name="Kraege A."/>
            <person name="Thomma B."/>
        </authorList>
    </citation>
    <scope>NUCLEOTIDE SEQUENCE [LARGE SCALE GENOMIC DNA]</scope>
</reference>
<keyword evidence="3" id="KW-1185">Reference proteome</keyword>
<dbReference type="InterPro" id="IPR051702">
    <property type="entry name" value="SH3_domain_YSC84-like"/>
</dbReference>
<name>A0ABP1FKC6_9CHLO</name>
<proteinExistence type="predicted"/>
<evidence type="ECO:0000259" key="1">
    <source>
        <dbReference type="Pfam" id="PF04366"/>
    </source>
</evidence>
<evidence type="ECO:0000313" key="3">
    <source>
        <dbReference type="Proteomes" id="UP001497392"/>
    </source>
</evidence>
<dbReference type="EMBL" id="CAXHTA020000002">
    <property type="protein sequence ID" value="CAL5219836.1"/>
    <property type="molecule type" value="Genomic_DNA"/>
</dbReference>
<dbReference type="InterPro" id="IPR007461">
    <property type="entry name" value="Ysc84_actin-binding"/>
</dbReference>
<protein>
    <submittedName>
        <fullName evidence="2">G1750 protein</fullName>
    </submittedName>
</protein>
<sequence length="248" mass="26990">MSSAAEHLKDEAERAVELLCDLCEPKPPQKPLGDLNPKAIKHCRGLFFYHTKKVGFVAGVKWGSGIFIQHILDERGRESWSAPVLYKIHEVSLGLLAGAGNMQTLLILGSEKAVDQFRSGAKAGPIVLGQDLSLGKKLGFDIIDDTNIFNSREVITHSTQDGHLVDWSLIGGKISLDKEGNAAIYGASTDTERVLAAPSSTHNPPAALRPLYETLDEIAADAEGDQRKFSGFKKHWHPDTSAVKTKQI</sequence>
<gene>
    <name evidence="2" type="primary">g1750</name>
    <name evidence="2" type="ORF">VP750_LOCUS1495</name>
</gene>
<dbReference type="PANTHER" id="PTHR15629:SF2">
    <property type="entry name" value="SH3 DOMAIN-CONTAINING YSC84-LIKE PROTEIN 1"/>
    <property type="match status" value="1"/>
</dbReference>
<comment type="caution">
    <text evidence="2">The sequence shown here is derived from an EMBL/GenBank/DDBJ whole genome shotgun (WGS) entry which is preliminary data.</text>
</comment>
<evidence type="ECO:0000313" key="2">
    <source>
        <dbReference type="EMBL" id="CAL5219836.1"/>
    </source>
</evidence>
<organism evidence="2 3">
    <name type="scientific">Coccomyxa viridis</name>
    <dbReference type="NCBI Taxonomy" id="1274662"/>
    <lineage>
        <taxon>Eukaryota</taxon>
        <taxon>Viridiplantae</taxon>
        <taxon>Chlorophyta</taxon>
        <taxon>core chlorophytes</taxon>
        <taxon>Trebouxiophyceae</taxon>
        <taxon>Trebouxiophyceae incertae sedis</taxon>
        <taxon>Coccomyxaceae</taxon>
        <taxon>Coccomyxa</taxon>
    </lineage>
</organism>
<accession>A0ABP1FKC6</accession>